<comment type="caution">
    <text evidence="7">The sequence shown here is derived from an EMBL/GenBank/DDBJ whole genome shotgun (WGS) entry which is preliminary data.</text>
</comment>
<keyword evidence="8" id="KW-1185">Reference proteome</keyword>
<reference evidence="7 8" key="1">
    <citation type="submission" date="2024-04" db="EMBL/GenBank/DDBJ databases">
        <title>The reference genome of an endangered Asteraceae, Deinandra increscens subsp. villosa, native to the Central Coast of California.</title>
        <authorList>
            <person name="Guilliams M."/>
            <person name="Hasenstab-Lehman K."/>
            <person name="Meyer R."/>
            <person name="Mcevoy S."/>
        </authorList>
    </citation>
    <scope>NUCLEOTIDE SEQUENCE [LARGE SCALE GENOMIC DNA]</scope>
    <source>
        <tissue evidence="7">Leaf</tissue>
    </source>
</reference>
<evidence type="ECO:0000256" key="1">
    <source>
        <dbReference type="ARBA" id="ARBA00004141"/>
    </source>
</evidence>
<dbReference type="GO" id="GO:0016020">
    <property type="term" value="C:membrane"/>
    <property type="evidence" value="ECO:0007669"/>
    <property type="project" value="UniProtKB-SubCell"/>
</dbReference>
<feature type="transmembrane region" description="Helical" evidence="6">
    <location>
        <begin position="251"/>
        <end position="269"/>
    </location>
</feature>
<feature type="transmembrane region" description="Helical" evidence="6">
    <location>
        <begin position="89"/>
        <end position="107"/>
    </location>
</feature>
<name>A0AAP0GVV6_9ASTR</name>
<protein>
    <submittedName>
        <fullName evidence="7">Uncharacterized protein</fullName>
    </submittedName>
</protein>
<dbReference type="Proteomes" id="UP001408789">
    <property type="component" value="Unassembled WGS sequence"/>
</dbReference>
<evidence type="ECO:0000256" key="3">
    <source>
        <dbReference type="ARBA" id="ARBA00022692"/>
    </source>
</evidence>
<accession>A0AAP0GVV6</accession>
<dbReference type="SUPFAM" id="SSF51197">
    <property type="entry name" value="Clavaminate synthase-like"/>
    <property type="match status" value="1"/>
</dbReference>
<organism evidence="7 8">
    <name type="scientific">Deinandra increscens subsp. villosa</name>
    <dbReference type="NCBI Taxonomy" id="3103831"/>
    <lineage>
        <taxon>Eukaryota</taxon>
        <taxon>Viridiplantae</taxon>
        <taxon>Streptophyta</taxon>
        <taxon>Embryophyta</taxon>
        <taxon>Tracheophyta</taxon>
        <taxon>Spermatophyta</taxon>
        <taxon>Magnoliopsida</taxon>
        <taxon>eudicotyledons</taxon>
        <taxon>Gunneridae</taxon>
        <taxon>Pentapetalae</taxon>
        <taxon>asterids</taxon>
        <taxon>campanulids</taxon>
        <taxon>Asterales</taxon>
        <taxon>Asteraceae</taxon>
        <taxon>Asteroideae</taxon>
        <taxon>Heliantheae alliance</taxon>
        <taxon>Madieae</taxon>
        <taxon>Madiinae</taxon>
        <taxon>Deinandra</taxon>
    </lineage>
</organism>
<keyword evidence="3 6" id="KW-0812">Transmembrane</keyword>
<gene>
    <name evidence="7" type="ORF">SSX86_021456</name>
</gene>
<dbReference type="InterPro" id="IPR005016">
    <property type="entry name" value="TDE1/TMS"/>
</dbReference>
<keyword evidence="5 6" id="KW-0472">Membrane</keyword>
<evidence type="ECO:0000256" key="6">
    <source>
        <dbReference type="SAM" id="Phobius"/>
    </source>
</evidence>
<feature type="transmembrane region" description="Helical" evidence="6">
    <location>
        <begin position="193"/>
        <end position="215"/>
    </location>
</feature>
<feature type="transmembrane region" description="Helical" evidence="6">
    <location>
        <begin position="119"/>
        <end position="141"/>
    </location>
</feature>
<comment type="subcellular location">
    <subcellularLocation>
        <location evidence="1">Membrane</location>
        <topology evidence="1">Multi-pass membrane protein</topology>
    </subcellularLocation>
</comment>
<feature type="transmembrane region" description="Helical" evidence="6">
    <location>
        <begin position="45"/>
        <end position="62"/>
    </location>
</feature>
<dbReference type="PANTHER" id="PTHR10383:SF63">
    <property type="entry name" value="OS01G0179800 PROTEIN"/>
    <property type="match status" value="1"/>
</dbReference>
<comment type="similarity">
    <text evidence="2">Belongs to the TDE1 family.</text>
</comment>
<feature type="transmembrane region" description="Helical" evidence="6">
    <location>
        <begin position="330"/>
        <end position="355"/>
    </location>
</feature>
<dbReference type="Gene3D" id="2.60.120.330">
    <property type="entry name" value="B-lactam Antibiotic, Isopenicillin N Synthase, Chain"/>
    <property type="match status" value="1"/>
</dbReference>
<dbReference type="EMBL" id="JBCNJP010000020">
    <property type="protein sequence ID" value="KAK9060750.1"/>
    <property type="molecule type" value="Genomic_DNA"/>
</dbReference>
<feature type="transmembrane region" description="Helical" evidence="6">
    <location>
        <begin position="147"/>
        <end position="173"/>
    </location>
</feature>
<dbReference type="AlphaFoldDB" id="A0AAP0GVV6"/>
<evidence type="ECO:0000313" key="7">
    <source>
        <dbReference type="EMBL" id="KAK9060750.1"/>
    </source>
</evidence>
<evidence type="ECO:0000256" key="2">
    <source>
        <dbReference type="ARBA" id="ARBA00006665"/>
    </source>
</evidence>
<evidence type="ECO:0000313" key="8">
    <source>
        <dbReference type="Proteomes" id="UP001408789"/>
    </source>
</evidence>
<evidence type="ECO:0000256" key="5">
    <source>
        <dbReference type="ARBA" id="ARBA00023136"/>
    </source>
</evidence>
<dbReference type="PANTHER" id="PTHR10383">
    <property type="entry name" value="SERINE INCORPORATOR"/>
    <property type="match status" value="1"/>
</dbReference>
<dbReference type="Pfam" id="PF03348">
    <property type="entry name" value="Serinc"/>
    <property type="match status" value="1"/>
</dbReference>
<sequence>MSIAKLEAGMDANAANNNCDRYAKLLAGSWWTQFRYGSNPWMARYVYSVMFLLANLLAWAVRDYGPSALTEMNKLKSCEGEDCLGTEGVLRVSMGCFIFYFTMFLSTSGTSKLHGQKELWHSGWWSAKIFLMITLIVLPFFLPREIILIYGSVAHFGAGVFLLIQLISIISFITWLNDCCLSEKYAERCHIHFMLLATTAYVVCILGIILMYIWYTPQPTCLLNIFFITWTLVLLQLMTSVSLHPKVSAGFLTPGFMGLYVVFLCWSAIRSEPADDKCLRSSEASRDWLTIISFIVALLAMVIATFSTGIDSKCFQFRKDEKQDEDDVPYGFGFFHFVFATGAMYFAMLLIGWSSNHTMKKWTIDVGWTSTWVRIINEWLAVCVYLWMLVAPIIWKSRQGKRQQKRHKKSEERSFCSFNMSNVNSKLMKFLRAHETTYLEMLGNVCSGVDRTMGEMGRKKSKKTAKFWIHFANKLCQNTCSDYKDGLEVTCQQYCENLRASYTRMKNNDIYTTDAPLPHYLNQLNRIFGVGGPSTSEGSLRSKWSISSGTSQSGKRPAELRKAFIDLTHAKVFPLEKIEMVEEYVTKSKIRLNRNPIHMILYGFSSKSETKMIGRVPGYTFLRQNLLNLAPRLANLPEKVKNELEDPQSRYNFGWSHGKEKLESGKPDLLKGSFYANPILDKPTTDVALIQRYPAYCGSNIWPQSTMPELEIAFKSLGKLILDVGLLVAHHCDKYVSREIGMPHNEGIEQIVYRSRCHKGRLLYYFPAENSNDSQDSESMSSWCGWHTDHGSLTGLTYAMFTKDGEEIPCPDSTAGLYIKTRTCQIVKPLSISSPISSLLLLKSGFHHRLIKSDRPPPL</sequence>
<keyword evidence="4 6" id="KW-1133">Transmembrane helix</keyword>
<feature type="transmembrane region" description="Helical" evidence="6">
    <location>
        <begin position="289"/>
        <end position="310"/>
    </location>
</feature>
<feature type="transmembrane region" description="Helical" evidence="6">
    <location>
        <begin position="221"/>
        <end position="239"/>
    </location>
</feature>
<proteinExistence type="inferred from homology"/>
<evidence type="ECO:0000256" key="4">
    <source>
        <dbReference type="ARBA" id="ARBA00022989"/>
    </source>
</evidence>
<dbReference type="InterPro" id="IPR027443">
    <property type="entry name" value="IPNS-like_sf"/>
</dbReference>
<feature type="transmembrane region" description="Helical" evidence="6">
    <location>
        <begin position="375"/>
        <end position="395"/>
    </location>
</feature>